<keyword evidence="1" id="KW-0812">Transmembrane</keyword>
<evidence type="ECO:0000313" key="2">
    <source>
        <dbReference type="EMBL" id="QEG34697.1"/>
    </source>
</evidence>
<dbReference type="RefSeq" id="WP_148073313.1">
    <property type="nucleotide sequence ID" value="NZ_CP042913.1"/>
</dbReference>
<feature type="transmembrane region" description="Helical" evidence="1">
    <location>
        <begin position="192"/>
        <end position="209"/>
    </location>
</feature>
<feature type="transmembrane region" description="Helical" evidence="1">
    <location>
        <begin position="216"/>
        <end position="237"/>
    </location>
</feature>
<dbReference type="OrthoDB" id="261807at2"/>
<sequence length="443" mass="48733">MSVILLYLLGLITALIVLKQGLSRKVEFFSIRNLYLAGFVVYHVIGPAKAISTGDFSGFRINDPKNTALWLTIYVYVFFFVYLFAYHKINIARWFASKASGMPSEASDSMLMALSVGLIAVGLPLRFFGHYLPVVGPAMTNVSFALAGLACASAGWVWSQRKFNPAVISVAGAVLVGSLVICLYSIFGRRPLIGVLFGFAWGAYYRWARYVVPSRLILYMIPLLAGATIIIGAYTAIRRESSSTADVQALFRAMMQADVKEGSAAAASGQGCAGAMMWALEQYPVFLKPKPLFSLQYMALYFVPRQIWPNKPEPLSQDVATLAKLKGVNRAKITIPPGVIGYAAAEGGMYALIIYALFFGQFTRFFDELVRQNPFNPFIILPAGCVTGQFLGLARGDIGSFTAIIIVAFVSTMALMFIVKLFFGKQSMPQYQYAQWPQTRDGY</sequence>
<dbReference type="EMBL" id="CP042913">
    <property type="protein sequence ID" value="QEG34697.1"/>
    <property type="molecule type" value="Genomic_DNA"/>
</dbReference>
<name>A0A5B9Q6T0_9BACT</name>
<evidence type="ECO:0000256" key="1">
    <source>
        <dbReference type="SAM" id="Phobius"/>
    </source>
</evidence>
<protein>
    <submittedName>
        <fullName evidence="2">Uncharacterized protein</fullName>
    </submittedName>
</protein>
<reference evidence="2 3" key="1">
    <citation type="submission" date="2019-08" db="EMBL/GenBank/DDBJ databases">
        <title>Deep-cultivation of Planctomycetes and their phenomic and genomic characterization uncovers novel biology.</title>
        <authorList>
            <person name="Wiegand S."/>
            <person name="Jogler M."/>
            <person name="Boedeker C."/>
            <person name="Pinto D."/>
            <person name="Vollmers J."/>
            <person name="Rivas-Marin E."/>
            <person name="Kohn T."/>
            <person name="Peeters S.H."/>
            <person name="Heuer A."/>
            <person name="Rast P."/>
            <person name="Oberbeckmann S."/>
            <person name="Bunk B."/>
            <person name="Jeske O."/>
            <person name="Meyerdierks A."/>
            <person name="Storesund J.E."/>
            <person name="Kallscheuer N."/>
            <person name="Luecker S."/>
            <person name="Lage O.M."/>
            <person name="Pohl T."/>
            <person name="Merkel B.J."/>
            <person name="Hornburger P."/>
            <person name="Mueller R.-W."/>
            <person name="Bruemmer F."/>
            <person name="Labrenz M."/>
            <person name="Spormann A.M."/>
            <person name="Op den Camp H."/>
            <person name="Overmann J."/>
            <person name="Amann R."/>
            <person name="Jetten M.S.M."/>
            <person name="Mascher T."/>
            <person name="Medema M.H."/>
            <person name="Devos D.P."/>
            <person name="Kaster A.-K."/>
            <person name="Ovreas L."/>
            <person name="Rohde M."/>
            <person name="Galperin M.Y."/>
            <person name="Jogler C."/>
        </authorList>
    </citation>
    <scope>NUCLEOTIDE SEQUENCE [LARGE SCALE GENOMIC DNA]</scope>
    <source>
        <strain evidence="2 3">Pr1d</strain>
    </source>
</reference>
<feature type="transmembrane region" description="Helical" evidence="1">
    <location>
        <begin position="166"/>
        <end position="186"/>
    </location>
</feature>
<feature type="transmembrane region" description="Helical" evidence="1">
    <location>
        <begin position="375"/>
        <end position="394"/>
    </location>
</feature>
<accession>A0A5B9Q6T0</accession>
<proteinExistence type="predicted"/>
<keyword evidence="3" id="KW-1185">Reference proteome</keyword>
<feature type="transmembrane region" description="Helical" evidence="1">
    <location>
        <begin position="68"/>
        <end position="89"/>
    </location>
</feature>
<dbReference type="KEGG" id="bgok:Pr1d_19790"/>
<feature type="transmembrane region" description="Helical" evidence="1">
    <location>
        <begin position="110"/>
        <end position="132"/>
    </location>
</feature>
<dbReference type="AlphaFoldDB" id="A0A5B9Q6T0"/>
<feature type="transmembrane region" description="Helical" evidence="1">
    <location>
        <begin position="138"/>
        <end position="159"/>
    </location>
</feature>
<keyword evidence="1" id="KW-1133">Transmembrane helix</keyword>
<gene>
    <name evidence="2" type="ORF">Pr1d_19790</name>
</gene>
<evidence type="ECO:0000313" key="3">
    <source>
        <dbReference type="Proteomes" id="UP000323917"/>
    </source>
</evidence>
<feature type="transmembrane region" description="Helical" evidence="1">
    <location>
        <begin position="339"/>
        <end position="363"/>
    </location>
</feature>
<keyword evidence="1" id="KW-0472">Membrane</keyword>
<organism evidence="2 3">
    <name type="scientific">Bythopirellula goksoeyrii</name>
    <dbReference type="NCBI Taxonomy" id="1400387"/>
    <lineage>
        <taxon>Bacteria</taxon>
        <taxon>Pseudomonadati</taxon>
        <taxon>Planctomycetota</taxon>
        <taxon>Planctomycetia</taxon>
        <taxon>Pirellulales</taxon>
        <taxon>Lacipirellulaceae</taxon>
        <taxon>Bythopirellula</taxon>
    </lineage>
</organism>
<dbReference type="Proteomes" id="UP000323917">
    <property type="component" value="Chromosome"/>
</dbReference>
<feature type="transmembrane region" description="Helical" evidence="1">
    <location>
        <begin position="400"/>
        <end position="423"/>
    </location>
</feature>